<protein>
    <submittedName>
        <fullName evidence="3">Uncharacterized protein</fullName>
    </submittedName>
</protein>
<proteinExistence type="predicted"/>
<feature type="compositionally biased region" description="Polar residues" evidence="1">
    <location>
        <begin position="32"/>
        <end position="45"/>
    </location>
</feature>
<dbReference type="RefSeq" id="WP_100112228.1">
    <property type="nucleotide sequence ID" value="NZ_CP021748.1"/>
</dbReference>
<dbReference type="Proteomes" id="UP000195880">
    <property type="component" value="Chromosome"/>
</dbReference>
<evidence type="ECO:0000313" key="3">
    <source>
        <dbReference type="EMBL" id="ARX80866.1"/>
    </source>
</evidence>
<organism evidence="3 4">
    <name type="scientific">Streptomyces alboflavus</name>
    <dbReference type="NCBI Taxonomy" id="67267"/>
    <lineage>
        <taxon>Bacteria</taxon>
        <taxon>Bacillati</taxon>
        <taxon>Actinomycetota</taxon>
        <taxon>Actinomycetes</taxon>
        <taxon>Kitasatosporales</taxon>
        <taxon>Streptomycetaceae</taxon>
        <taxon>Streptomyces</taxon>
    </lineage>
</organism>
<gene>
    <name evidence="3" type="ORF">SMD44_00264</name>
</gene>
<evidence type="ECO:0000313" key="4">
    <source>
        <dbReference type="Proteomes" id="UP000195880"/>
    </source>
</evidence>
<feature type="chain" id="PRO_5038360481" evidence="2">
    <location>
        <begin position="25"/>
        <end position="195"/>
    </location>
</feature>
<accession>A0A1Z1W375</accession>
<dbReference type="EMBL" id="CP021748">
    <property type="protein sequence ID" value="ARX80866.1"/>
    <property type="molecule type" value="Genomic_DNA"/>
</dbReference>
<name>A0A1Z1W375_9ACTN</name>
<dbReference type="KEGG" id="salf:SMD44_00264"/>
<feature type="region of interest" description="Disordered" evidence="1">
    <location>
        <begin position="152"/>
        <end position="195"/>
    </location>
</feature>
<evidence type="ECO:0000256" key="2">
    <source>
        <dbReference type="SAM" id="SignalP"/>
    </source>
</evidence>
<evidence type="ECO:0000256" key="1">
    <source>
        <dbReference type="SAM" id="MobiDB-lite"/>
    </source>
</evidence>
<keyword evidence="2" id="KW-0732">Signal</keyword>
<reference evidence="3 4" key="1">
    <citation type="submission" date="2017-05" db="EMBL/GenBank/DDBJ databases">
        <title>Streptomyces alboflavus Genome sequencing and assembly.</title>
        <authorList>
            <person name="Wang Y."/>
            <person name="Du B."/>
            <person name="Ding Y."/>
            <person name="Liu H."/>
            <person name="Hou Q."/>
            <person name="Liu K."/>
            <person name="Wang C."/>
            <person name="Yao L."/>
        </authorList>
    </citation>
    <scope>NUCLEOTIDE SEQUENCE [LARGE SCALE GENOMIC DNA]</scope>
    <source>
        <strain evidence="3 4">MDJK44</strain>
    </source>
</reference>
<keyword evidence="4" id="KW-1185">Reference proteome</keyword>
<feature type="compositionally biased region" description="Low complexity" evidence="1">
    <location>
        <begin position="21"/>
        <end position="30"/>
    </location>
</feature>
<dbReference type="AlphaFoldDB" id="A0A1Z1W375"/>
<sequence>MRTTRVLAATVLTAGLGLSGVATASASGSGHSPDSPSQQATSVASRSDGAPVHCMTTGRPAKDGPSKTTVKLVDGKLHAGDPTAQGAWDARATSRTECGKLPPLPGHAGKGEMITCVVLDGKGVAAPGGKAGKSTVRIEKGKVYVDGKLAPKGKLKADCPAEPPVLGKGGKPAKGVTAGSAAAERSLATDTTRSE</sequence>
<feature type="signal peptide" evidence="2">
    <location>
        <begin position="1"/>
        <end position="24"/>
    </location>
</feature>
<feature type="region of interest" description="Disordered" evidence="1">
    <location>
        <begin position="21"/>
        <end position="68"/>
    </location>
</feature>